<reference evidence="2" key="1">
    <citation type="submission" date="2021-01" db="EMBL/GenBank/DDBJ databases">
        <authorList>
            <person name="Eckstrom K.M.E."/>
        </authorList>
    </citation>
    <scope>NUCLEOTIDE SEQUENCE</scope>
    <source>
        <strain evidence="2">UVCC 0001</strain>
    </source>
</reference>
<dbReference type="Gene3D" id="2.170.270.10">
    <property type="entry name" value="SET domain"/>
    <property type="match status" value="1"/>
</dbReference>
<organism evidence="2 3">
    <name type="scientific">Prototheca wickerhamii</name>
    <dbReference type="NCBI Taxonomy" id="3111"/>
    <lineage>
        <taxon>Eukaryota</taxon>
        <taxon>Viridiplantae</taxon>
        <taxon>Chlorophyta</taxon>
        <taxon>core chlorophytes</taxon>
        <taxon>Trebouxiophyceae</taxon>
        <taxon>Chlorellales</taxon>
        <taxon>Chlorellaceae</taxon>
        <taxon>Prototheca</taxon>
    </lineage>
</organism>
<dbReference type="PANTHER" id="PTHR47420">
    <property type="entry name" value="HISTONE-LYSINE N-METHYLTRANSFERASE ASHR2"/>
    <property type="match status" value="1"/>
</dbReference>
<keyword evidence="3" id="KW-1185">Reference proteome</keyword>
<dbReference type="Proteomes" id="UP001255856">
    <property type="component" value="Unassembled WGS sequence"/>
</dbReference>
<evidence type="ECO:0000313" key="2">
    <source>
        <dbReference type="EMBL" id="KAK2080543.1"/>
    </source>
</evidence>
<dbReference type="InterPro" id="IPR046341">
    <property type="entry name" value="SET_dom_sf"/>
</dbReference>
<proteinExistence type="predicted"/>
<comment type="caution">
    <text evidence="2">The sequence shown here is derived from an EMBL/GenBank/DDBJ whole genome shotgun (WGS) entry which is preliminary data.</text>
</comment>
<dbReference type="SMART" id="SM00317">
    <property type="entry name" value="SET"/>
    <property type="match status" value="1"/>
</dbReference>
<dbReference type="Pfam" id="PF00856">
    <property type="entry name" value="SET"/>
    <property type="match status" value="1"/>
</dbReference>
<dbReference type="PROSITE" id="PS50280">
    <property type="entry name" value="SET"/>
    <property type="match status" value="1"/>
</dbReference>
<gene>
    <name evidence="2" type="ORF">QBZ16_000396</name>
</gene>
<dbReference type="InterPro" id="IPR001214">
    <property type="entry name" value="SET_dom"/>
</dbReference>
<accession>A0AAD9ILH3</accession>
<dbReference type="SUPFAM" id="SSF82199">
    <property type="entry name" value="SET domain"/>
    <property type="match status" value="1"/>
</dbReference>
<dbReference type="PANTHER" id="PTHR47420:SF3">
    <property type="entry name" value="HISTONE-LYSINE N-METHYLTRANSFERASE ASHR2"/>
    <property type="match status" value="1"/>
</dbReference>
<sequence length="288" mass="30165">MCEVRPVSGRGLGLVATRDIAPGEVVLSETPVLLYPHHNSLVSAAEAAINFEGLDDELASALLLLVRVISLKTAATAGSGEAQATASAVLAAVASLVPAPESVPFDAEELLRRLPGGHDLTLGDVLGLLRRDAANAYGISLDGGETLRGSVLLATGSRLNHECLPNVARLDAFDDGAPGAGLKHVAFKALHAIPAGEELTQSYFPLHWDLEERQERAVEAGAEARPEDCGGADEGYVGMFLLKYSCPNDACSGTLVPVSARRADVSRCNVCGLQRTDQELYAELDAMA</sequence>
<dbReference type="InterPro" id="IPR044238">
    <property type="entry name" value="ASHR2-like"/>
</dbReference>
<dbReference type="AlphaFoldDB" id="A0AAD9ILH3"/>
<evidence type="ECO:0000259" key="1">
    <source>
        <dbReference type="PROSITE" id="PS50280"/>
    </source>
</evidence>
<evidence type="ECO:0000313" key="3">
    <source>
        <dbReference type="Proteomes" id="UP001255856"/>
    </source>
</evidence>
<protein>
    <recommendedName>
        <fullName evidence="1">SET domain-containing protein</fullName>
    </recommendedName>
</protein>
<dbReference type="EMBL" id="JASFZW010000001">
    <property type="protein sequence ID" value="KAK2080543.1"/>
    <property type="molecule type" value="Genomic_DNA"/>
</dbReference>
<feature type="domain" description="SET" evidence="1">
    <location>
        <begin position="1"/>
        <end position="204"/>
    </location>
</feature>
<name>A0AAD9ILH3_PROWI</name>